<organism evidence="3 4">
    <name type="scientific">Vibrio breoganii</name>
    <dbReference type="NCBI Taxonomy" id="553239"/>
    <lineage>
        <taxon>Bacteria</taxon>
        <taxon>Pseudomonadati</taxon>
        <taxon>Pseudomonadota</taxon>
        <taxon>Gammaproteobacteria</taxon>
        <taxon>Vibrionales</taxon>
        <taxon>Vibrionaceae</taxon>
        <taxon>Vibrio</taxon>
    </lineage>
</organism>
<evidence type="ECO:0000313" key="4">
    <source>
        <dbReference type="Proteomes" id="UP000235611"/>
    </source>
</evidence>
<evidence type="ECO:0000256" key="1">
    <source>
        <dbReference type="ARBA" id="ARBA00038283"/>
    </source>
</evidence>
<comment type="caution">
    <text evidence="3">The sequence shown here is derived from an EMBL/GenBank/DDBJ whole genome shotgun (WGS) entry which is preliminary data.</text>
</comment>
<protein>
    <submittedName>
        <fullName evidence="3">RepB family plasmid replication initiator protein</fullName>
    </submittedName>
</protein>
<dbReference type="InterPro" id="IPR036388">
    <property type="entry name" value="WH-like_DNA-bd_sf"/>
</dbReference>
<dbReference type="AlphaFoldDB" id="A0AAP8MZM2"/>
<sequence length="355" mass="40993">MDEPNHYPVTSDNLPKHIKKGHQLVFSRQDLSARESDLFGAMMAHMKPEDWKGNPPAYQFTAKQLSDWLGIGIRHIGSNLRPVAERLSNRSVGVKDNSDDEFKYRSLFSEIEYKNGLLTMTPNYKLKTEYIEYQNGFALINTKNYFEVDREYPKRLYEILSRFKSQGFGLNEQSLDDLKGYFGLLDEKGRLHKNKRSYAKNSVFMSRCIRDSIDYLAEHPEIKKELLFFKGSQGNFGFEVVKKGRTISGIKFLFRWIGSGTVDELNQNDALKRIKKLELKRLQNGVRLTISELKELATAYSYCGETDKSLKIENAIIQREKEEKDTATSKKVNEELQGLLAKFDEMESVSGNPDY</sequence>
<comment type="similarity">
    <text evidence="1">Belongs to the initiator RepB protein family.</text>
</comment>
<proteinExistence type="inferred from homology"/>
<evidence type="ECO:0000259" key="2">
    <source>
        <dbReference type="Pfam" id="PF01051"/>
    </source>
</evidence>
<feature type="domain" description="Initiator Rep protein WH1" evidence="2">
    <location>
        <begin position="18"/>
        <end position="161"/>
    </location>
</feature>
<gene>
    <name evidence="3" type="ORF">BCS93_04525</name>
</gene>
<dbReference type="Gene3D" id="1.10.10.10">
    <property type="entry name" value="Winged helix-like DNA-binding domain superfamily/Winged helix DNA-binding domain"/>
    <property type="match status" value="2"/>
</dbReference>
<dbReference type="Proteomes" id="UP000235611">
    <property type="component" value="Unassembled WGS sequence"/>
</dbReference>
<dbReference type="GO" id="GO:0003887">
    <property type="term" value="F:DNA-directed DNA polymerase activity"/>
    <property type="evidence" value="ECO:0007669"/>
    <property type="project" value="InterPro"/>
</dbReference>
<dbReference type="InterPro" id="IPR036390">
    <property type="entry name" value="WH_DNA-bd_sf"/>
</dbReference>
<dbReference type="GO" id="GO:0006270">
    <property type="term" value="P:DNA replication initiation"/>
    <property type="evidence" value="ECO:0007669"/>
    <property type="project" value="InterPro"/>
</dbReference>
<dbReference type="Pfam" id="PF01051">
    <property type="entry name" value="Rep3_N"/>
    <property type="match status" value="1"/>
</dbReference>
<name>A0AAP8MZM2_9VIBR</name>
<accession>A0AAP8MZM2</accession>
<evidence type="ECO:0000313" key="3">
    <source>
        <dbReference type="EMBL" id="PMP14105.1"/>
    </source>
</evidence>
<reference evidence="4" key="1">
    <citation type="submission" date="2016-07" db="EMBL/GenBank/DDBJ databases">
        <title>Nontailed viruses are major unrecognized killers of bacteria in the ocean.</title>
        <authorList>
            <person name="Kauffman K."/>
            <person name="Hussain F."/>
            <person name="Yang J."/>
            <person name="Arevalo P."/>
            <person name="Brown J."/>
            <person name="Cutler M."/>
            <person name="Kelly L."/>
            <person name="Polz M.F."/>
        </authorList>
    </citation>
    <scope>NUCLEOTIDE SEQUENCE [LARGE SCALE GENOMIC DNA]</scope>
    <source>
        <strain evidence="4">10N.222.49.A5</strain>
    </source>
</reference>
<dbReference type="SUPFAM" id="SSF46785">
    <property type="entry name" value="Winged helix' DNA-binding domain"/>
    <property type="match status" value="2"/>
</dbReference>
<dbReference type="EMBL" id="MDBO01000036">
    <property type="protein sequence ID" value="PMP14105.1"/>
    <property type="molecule type" value="Genomic_DNA"/>
</dbReference>
<dbReference type="InterPro" id="IPR000525">
    <property type="entry name" value="Initiator_Rep_WH1"/>
</dbReference>